<dbReference type="SUPFAM" id="SSF52047">
    <property type="entry name" value="RNI-like"/>
    <property type="match status" value="1"/>
</dbReference>
<accession>A0A4U1CUL0</accession>
<keyword evidence="1" id="KW-0472">Membrane</keyword>
<dbReference type="InterPro" id="IPR011429">
    <property type="entry name" value="Cyt_c_Planctomycete-type"/>
</dbReference>
<dbReference type="AlphaFoldDB" id="A0A4U1CUL0"/>
<feature type="transmembrane region" description="Helical" evidence="1">
    <location>
        <begin position="41"/>
        <end position="64"/>
    </location>
</feature>
<dbReference type="SUPFAM" id="SSF46626">
    <property type="entry name" value="Cytochrome c"/>
    <property type="match status" value="1"/>
</dbReference>
<name>A0A4U1CUL0_9SPHI</name>
<dbReference type="PROSITE" id="PS51257">
    <property type="entry name" value="PROKAR_LIPOPROTEIN"/>
    <property type="match status" value="1"/>
</dbReference>
<dbReference type="InterPro" id="IPR036909">
    <property type="entry name" value="Cyt_c-like_dom_sf"/>
</dbReference>
<dbReference type="Pfam" id="PF13855">
    <property type="entry name" value="LRR_8"/>
    <property type="match status" value="1"/>
</dbReference>
<dbReference type="OrthoDB" id="713772at2"/>
<dbReference type="Proteomes" id="UP000307244">
    <property type="component" value="Unassembled WGS sequence"/>
</dbReference>
<keyword evidence="1" id="KW-0812">Transmembrane</keyword>
<dbReference type="GO" id="GO:0009055">
    <property type="term" value="F:electron transfer activity"/>
    <property type="evidence" value="ECO:0007669"/>
    <property type="project" value="InterPro"/>
</dbReference>
<dbReference type="Pfam" id="PF07635">
    <property type="entry name" value="PSCyt1"/>
    <property type="match status" value="1"/>
</dbReference>
<sequence>MTEFIGRFHPVLVHLPIGILLLGCFFQLLSSGNRFLTLKPAIPLIYLLGGIGAIFSSITGYLLSQSGDYDGSLVQLHQWMGISVAAISMVVYVLFRIQVKEVYLNVIAVFLILLTALTGHYGGSLTHGSDYISSALKSDGGGKVAIPPVPNVQQAFVYKHMVQPLLQNRCYSCHGSEKQKGKLRLDTKDFILKGGEAGASLVAGNIEESELIKRLLLPPSNEDHMPPKEKPQLTEQEIELLKWWVSEGADFDKKTQDLKQTEKIKSTLLTFQEGAKAATAKKLDLPEKEVSKADAAVIADLKKAGVVVIPVKGNSNYLSASFVTVKASPEVLKLLGGLDKQLVWLNLSNTALSDAQIKSLSSFGALMRINLSRTPITDASADGLVKLKNLQYINLVGTKMTAKGLAKLAGLKELSKVYLYQSGVKKEDQAGLKKLFKKVTLDFGDYTVPILAQDTTEVKPPEAGK</sequence>
<dbReference type="Gene3D" id="3.80.10.10">
    <property type="entry name" value="Ribonuclease Inhibitor"/>
    <property type="match status" value="1"/>
</dbReference>
<evidence type="ECO:0000259" key="2">
    <source>
        <dbReference type="Pfam" id="PF07635"/>
    </source>
</evidence>
<feature type="transmembrane region" description="Helical" evidence="1">
    <location>
        <begin position="102"/>
        <end position="123"/>
    </location>
</feature>
<feature type="domain" description="Cytochrome C Planctomycete-type" evidence="2">
    <location>
        <begin position="170"/>
        <end position="229"/>
    </location>
</feature>
<gene>
    <name evidence="3" type="ORF">FA047_01645</name>
</gene>
<dbReference type="EMBL" id="SWBQ01000001">
    <property type="protein sequence ID" value="TKC09719.1"/>
    <property type="molecule type" value="Genomic_DNA"/>
</dbReference>
<protein>
    <recommendedName>
        <fullName evidence="2">Cytochrome C Planctomycete-type domain-containing protein</fullName>
    </recommendedName>
</protein>
<dbReference type="InterPro" id="IPR032675">
    <property type="entry name" value="LRR_dom_sf"/>
</dbReference>
<keyword evidence="1" id="KW-1133">Transmembrane helix</keyword>
<feature type="transmembrane region" description="Helical" evidence="1">
    <location>
        <begin position="12"/>
        <end position="29"/>
    </location>
</feature>
<dbReference type="InterPro" id="IPR001611">
    <property type="entry name" value="Leu-rich_rpt"/>
</dbReference>
<dbReference type="PANTHER" id="PTHR35889:SF3">
    <property type="entry name" value="F-BOX DOMAIN-CONTAINING PROTEIN"/>
    <property type="match status" value="1"/>
</dbReference>
<comment type="caution">
    <text evidence="3">The sequence shown here is derived from an EMBL/GenBank/DDBJ whole genome shotgun (WGS) entry which is preliminary data.</text>
</comment>
<evidence type="ECO:0000313" key="3">
    <source>
        <dbReference type="EMBL" id="TKC09719.1"/>
    </source>
</evidence>
<dbReference type="GO" id="GO:0020037">
    <property type="term" value="F:heme binding"/>
    <property type="evidence" value="ECO:0007669"/>
    <property type="project" value="InterPro"/>
</dbReference>
<evidence type="ECO:0000256" key="1">
    <source>
        <dbReference type="SAM" id="Phobius"/>
    </source>
</evidence>
<feature type="transmembrane region" description="Helical" evidence="1">
    <location>
        <begin position="76"/>
        <end position="95"/>
    </location>
</feature>
<keyword evidence="4" id="KW-1185">Reference proteome</keyword>
<reference evidence="3 4" key="1">
    <citation type="submission" date="2019-04" db="EMBL/GenBank/DDBJ databases">
        <title>Pedobacter sp. RP-3-15 sp. nov., isolated from Arctic soil.</title>
        <authorList>
            <person name="Dahal R.H."/>
            <person name="Kim D.-U."/>
        </authorList>
    </citation>
    <scope>NUCLEOTIDE SEQUENCE [LARGE SCALE GENOMIC DNA]</scope>
    <source>
        <strain evidence="3 4">RP-3-15</strain>
    </source>
</reference>
<proteinExistence type="predicted"/>
<evidence type="ECO:0000313" key="4">
    <source>
        <dbReference type="Proteomes" id="UP000307244"/>
    </source>
</evidence>
<dbReference type="PANTHER" id="PTHR35889">
    <property type="entry name" value="CYCLOINULO-OLIGOSACCHARIDE FRUCTANOTRANSFERASE-RELATED"/>
    <property type="match status" value="1"/>
</dbReference>
<organism evidence="3 4">
    <name type="scientific">Pedobacter frigoris</name>
    <dbReference type="NCBI Taxonomy" id="2571272"/>
    <lineage>
        <taxon>Bacteria</taxon>
        <taxon>Pseudomonadati</taxon>
        <taxon>Bacteroidota</taxon>
        <taxon>Sphingobacteriia</taxon>
        <taxon>Sphingobacteriales</taxon>
        <taxon>Sphingobacteriaceae</taxon>
        <taxon>Pedobacter</taxon>
    </lineage>
</organism>